<evidence type="ECO:0000313" key="2">
    <source>
        <dbReference type="EMBL" id="MCP1677148.1"/>
    </source>
</evidence>
<dbReference type="AlphaFoldDB" id="A0AAE3KE73"/>
<sequence>MTVRVPYTPAYRSEILRLVGRSDVPEALWRWQYESNPRDVAFNPVMVCTEVDGPLVGFNGVMPVTARYNGEERSACWSCDFHVQPEWRGSGAGRKVKEELHADHSLLMTFGVSPVAARVLPRLGWQRSEEVVQYRRVQVARRWQDRLRQCMQWVNRIVRGGVLSGTTSPRPDDVTASSQLPDSDELDALWRTVAPGYSKIVCRDAAYLYWRYGRCPVAQYGFLALRDSGGRLRALAVFRHAMDSARLVDLVAAANDVSARRNLVAAWLRLVEVANTVSTTTSDRLLGKVLLKQGFFRVREQPGFFVRSSLGDSAPERGWFIMPGDSDGDFLQAAKDAVTLQQSPDLITTRCLLDDEWLGSPAAWQNLIEQSSANPLFMGWAWQSAWWQTWGQALRLEACVVAVFRGEELIGLLPLFRRWRRSRTGTLWRELHVIGHAWSIAPTVRTEYVSAIVDAKYREQGNRALTEAMTRLRWDIFTVCDTVAEIGEAPWECVPQTTYLRRKREQGVVVTVDGEFTQWLQALGPNTRLKVYNRRNYLEQTGRHAVYREESNAGQALELLNHFHMQRWGKPAFEGASLRFHQRLLERLGGTGKAHCTVLEVDGQAESLLYDVIAGSCAYNLQAGFNEQFDSKVSLGTLHLGYTLEDAFANTAVTKYDLLAGSGKNTFYKRHFRGQVIEFDTWQLARHPLLRMGYGAYRLLPGVLQRVVVRLLRPGRDSHEAQA</sequence>
<evidence type="ECO:0000259" key="1">
    <source>
        <dbReference type="Pfam" id="PF13480"/>
    </source>
</evidence>
<protein>
    <submittedName>
        <fullName evidence="2">GNAT superfamily N-acetyltransferase</fullName>
    </submittedName>
</protein>
<dbReference type="RefSeq" id="WP_253485326.1">
    <property type="nucleotide sequence ID" value="NZ_JALJXV010000014.1"/>
</dbReference>
<dbReference type="InterPro" id="IPR016181">
    <property type="entry name" value="Acyl_CoA_acyltransferase"/>
</dbReference>
<dbReference type="Proteomes" id="UP001205843">
    <property type="component" value="Unassembled WGS sequence"/>
</dbReference>
<dbReference type="Pfam" id="PF13480">
    <property type="entry name" value="Acetyltransf_6"/>
    <property type="match status" value="1"/>
</dbReference>
<organism evidence="2 3">
    <name type="scientific">Natronocella acetinitrilica</name>
    <dbReference type="NCBI Taxonomy" id="414046"/>
    <lineage>
        <taxon>Bacteria</taxon>
        <taxon>Pseudomonadati</taxon>
        <taxon>Pseudomonadota</taxon>
        <taxon>Gammaproteobacteria</taxon>
        <taxon>Chromatiales</taxon>
        <taxon>Ectothiorhodospiraceae</taxon>
        <taxon>Natronocella</taxon>
    </lineage>
</organism>
<feature type="domain" description="BioF2-like acetyltransferase" evidence="1">
    <location>
        <begin position="526"/>
        <end position="670"/>
    </location>
</feature>
<evidence type="ECO:0000313" key="3">
    <source>
        <dbReference type="Proteomes" id="UP001205843"/>
    </source>
</evidence>
<dbReference type="InterPro" id="IPR038740">
    <property type="entry name" value="BioF2-like_GNAT_dom"/>
</dbReference>
<dbReference type="Gene3D" id="3.40.630.30">
    <property type="match status" value="2"/>
</dbReference>
<reference evidence="2" key="1">
    <citation type="submission" date="2022-03" db="EMBL/GenBank/DDBJ databases">
        <title>Genomic Encyclopedia of Type Strains, Phase III (KMG-III): the genomes of soil and plant-associated and newly described type strains.</title>
        <authorList>
            <person name="Whitman W."/>
        </authorList>
    </citation>
    <scope>NUCLEOTIDE SEQUENCE</scope>
    <source>
        <strain evidence="2">ANL 6-2</strain>
    </source>
</reference>
<dbReference type="EMBL" id="JALJXV010000014">
    <property type="protein sequence ID" value="MCP1677148.1"/>
    <property type="molecule type" value="Genomic_DNA"/>
</dbReference>
<accession>A0AAE3KE73</accession>
<dbReference type="SUPFAM" id="SSF55729">
    <property type="entry name" value="Acyl-CoA N-acyltransferases (Nat)"/>
    <property type="match status" value="2"/>
</dbReference>
<keyword evidence="3" id="KW-1185">Reference proteome</keyword>
<gene>
    <name evidence="2" type="ORF">J2T57_004322</name>
</gene>
<name>A0AAE3KE73_9GAMM</name>
<proteinExistence type="predicted"/>
<comment type="caution">
    <text evidence="2">The sequence shown here is derived from an EMBL/GenBank/DDBJ whole genome shotgun (WGS) entry which is preliminary data.</text>
</comment>